<reference evidence="1 2" key="2">
    <citation type="submission" date="2019-04" db="EMBL/GenBank/DDBJ databases">
        <title>The genome sequence of big-headed turtle.</title>
        <authorList>
            <person name="Gong S."/>
        </authorList>
    </citation>
    <scope>NUCLEOTIDE SEQUENCE [LARGE SCALE GENOMIC DNA]</scope>
    <source>
        <strain evidence="1">DO16091913</strain>
        <tissue evidence="1">Muscle</tissue>
    </source>
</reference>
<dbReference type="Proteomes" id="UP000297703">
    <property type="component" value="Unassembled WGS sequence"/>
</dbReference>
<reference evidence="1 2" key="1">
    <citation type="submission" date="2019-04" db="EMBL/GenBank/DDBJ databases">
        <title>Draft genome of the big-headed turtle Platysternon megacephalum.</title>
        <authorList>
            <person name="Gong S."/>
        </authorList>
    </citation>
    <scope>NUCLEOTIDE SEQUENCE [LARGE SCALE GENOMIC DNA]</scope>
    <source>
        <strain evidence="1">DO16091913</strain>
        <tissue evidence="1">Muscle</tissue>
    </source>
</reference>
<name>A0A4D9ED91_9SAUR</name>
<accession>A0A4D9ED91</accession>
<dbReference type="EMBL" id="QXTE01000136">
    <property type="protein sequence ID" value="TFK04524.1"/>
    <property type="molecule type" value="Genomic_DNA"/>
</dbReference>
<gene>
    <name evidence="1" type="ORF">DR999_PMT12995</name>
</gene>
<dbReference type="AlphaFoldDB" id="A0A4D9ED91"/>
<organism evidence="1 2">
    <name type="scientific">Platysternon megacephalum</name>
    <name type="common">big-headed turtle</name>
    <dbReference type="NCBI Taxonomy" id="55544"/>
    <lineage>
        <taxon>Eukaryota</taxon>
        <taxon>Metazoa</taxon>
        <taxon>Chordata</taxon>
        <taxon>Craniata</taxon>
        <taxon>Vertebrata</taxon>
        <taxon>Euteleostomi</taxon>
        <taxon>Archelosauria</taxon>
        <taxon>Testudinata</taxon>
        <taxon>Testudines</taxon>
        <taxon>Cryptodira</taxon>
        <taxon>Durocryptodira</taxon>
        <taxon>Testudinoidea</taxon>
        <taxon>Platysternidae</taxon>
        <taxon>Platysternon</taxon>
    </lineage>
</organism>
<evidence type="ECO:0000313" key="1">
    <source>
        <dbReference type="EMBL" id="TFK04524.1"/>
    </source>
</evidence>
<sequence>MSVLCLFGSDLAPFAAVEETWGRKRAGYLCSLGYLEMLRASKETAMLAEHCKLRLTYHAQVMTSCRKEACFSSLSPHTPPASQTSGRNEEKQGLLHFIYL</sequence>
<evidence type="ECO:0000313" key="2">
    <source>
        <dbReference type="Proteomes" id="UP000297703"/>
    </source>
</evidence>
<keyword evidence="2" id="KW-1185">Reference proteome</keyword>
<protein>
    <submittedName>
        <fullName evidence="1">Matrix Gla protein-like</fullName>
    </submittedName>
</protein>
<proteinExistence type="predicted"/>
<comment type="caution">
    <text evidence="1">The sequence shown here is derived from an EMBL/GenBank/DDBJ whole genome shotgun (WGS) entry which is preliminary data.</text>
</comment>